<reference evidence="2" key="1">
    <citation type="submission" date="2023-02" db="EMBL/GenBank/DDBJ databases">
        <title>Draft Whole-Genome Sequences of Bacillus Strains of Potential Probiotic for Poultry.</title>
        <authorList>
            <person name="Ma L.M."/>
            <person name="Lopez-Guerra N."/>
            <person name="Zhang G."/>
        </authorList>
    </citation>
    <scope>NUCLEOTIDE SEQUENCE</scope>
    <source>
        <strain evidence="2">OSU1013-24</strain>
    </source>
</reference>
<evidence type="ECO:0000313" key="3">
    <source>
        <dbReference type="Proteomes" id="UP001222377"/>
    </source>
</evidence>
<keyword evidence="1" id="KW-0812">Transmembrane</keyword>
<keyword evidence="1" id="KW-0472">Membrane</keyword>
<comment type="caution">
    <text evidence="2">The sequence shown here is derived from an EMBL/GenBank/DDBJ whole genome shotgun (WGS) entry which is preliminary data.</text>
</comment>
<protein>
    <submittedName>
        <fullName evidence="2">Uncharacterized protein</fullName>
    </submittedName>
</protein>
<dbReference type="Proteomes" id="UP001222377">
    <property type="component" value="Unassembled WGS sequence"/>
</dbReference>
<sequence length="82" mass="9712">MKIQHKKEIAFYCYAIVPMGFVIYTVISILFQDITFPLTVRNVLHESLRNLGSLILFSLFFYPSYIWMKKEFGRRKEAEGRG</sequence>
<evidence type="ECO:0000313" key="2">
    <source>
        <dbReference type="EMBL" id="MDF4193703.1"/>
    </source>
</evidence>
<proteinExistence type="predicted"/>
<feature type="transmembrane region" description="Helical" evidence="1">
    <location>
        <begin position="51"/>
        <end position="68"/>
    </location>
</feature>
<dbReference type="EMBL" id="JARKHX010000002">
    <property type="protein sequence ID" value="MDF4193703.1"/>
    <property type="molecule type" value="Genomic_DNA"/>
</dbReference>
<evidence type="ECO:0000256" key="1">
    <source>
        <dbReference type="SAM" id="Phobius"/>
    </source>
</evidence>
<keyword evidence="1" id="KW-1133">Transmembrane helix</keyword>
<feature type="transmembrane region" description="Helical" evidence="1">
    <location>
        <begin position="12"/>
        <end position="31"/>
    </location>
</feature>
<organism evidence="2 3">
    <name type="scientific">Bacillus amyloliquefaciens</name>
    <name type="common">Bacillus velezensis</name>
    <dbReference type="NCBI Taxonomy" id="1390"/>
    <lineage>
        <taxon>Bacteria</taxon>
        <taxon>Bacillati</taxon>
        <taxon>Bacillota</taxon>
        <taxon>Bacilli</taxon>
        <taxon>Bacillales</taxon>
        <taxon>Bacillaceae</taxon>
        <taxon>Bacillus</taxon>
        <taxon>Bacillus amyloliquefaciens group</taxon>
    </lineage>
</organism>
<gene>
    <name evidence="2" type="ORF">PV946_07945</name>
</gene>
<name>A0AAP3YDG5_BACAM</name>
<accession>A0AAP3YDG5</accession>
<dbReference type="RefSeq" id="WP_021494665.1">
    <property type="nucleotide sequence ID" value="NZ_CP092778.1"/>
</dbReference>
<dbReference type="AlphaFoldDB" id="A0AAP3YDG5"/>